<keyword evidence="6" id="KW-0479">Metal-binding</keyword>
<dbReference type="InterPro" id="IPR044015">
    <property type="entry name" value="FBPase_C_dom"/>
</dbReference>
<feature type="domain" description="Fructose-1-6-bisphosphatase class I N-terminal" evidence="13">
    <location>
        <begin position="13"/>
        <end position="202"/>
    </location>
</feature>
<protein>
    <recommendedName>
        <fullName evidence="5">fructose-bisphosphatase</fullName>
        <ecNumber evidence="5">3.1.3.11</ecNumber>
    </recommendedName>
    <alternativeName>
        <fullName evidence="11">D-fructose-1,6-bisphosphate 1-phosphohydrolase</fullName>
    </alternativeName>
</protein>
<dbReference type="PANTHER" id="PTHR11556:SF1">
    <property type="entry name" value="FRUCTOSE-BISPHOSPHATASE"/>
    <property type="match status" value="1"/>
</dbReference>
<gene>
    <name evidence="15" type="ORF">IMG5_030200</name>
</gene>
<keyword evidence="9 12" id="KW-0119">Carbohydrate metabolism</keyword>
<evidence type="ECO:0000256" key="7">
    <source>
        <dbReference type="ARBA" id="ARBA00022801"/>
    </source>
</evidence>
<dbReference type="NCBIfam" id="NF006778">
    <property type="entry name" value="PRK09293.1-1"/>
    <property type="match status" value="1"/>
</dbReference>
<comment type="pathway">
    <text evidence="10">Carbohydrate biosynthesis.</text>
</comment>
<dbReference type="GeneID" id="14910125"/>
<dbReference type="PIRSF" id="PIRSF500210">
    <property type="entry name" value="FBPtase"/>
    <property type="match status" value="1"/>
</dbReference>
<comment type="similarity">
    <text evidence="3 12">Belongs to the FBPase class 1 family.</text>
</comment>
<proteinExistence type="inferred from homology"/>
<dbReference type="GO" id="GO:0006000">
    <property type="term" value="P:fructose metabolic process"/>
    <property type="evidence" value="ECO:0007669"/>
    <property type="project" value="TreeGrafter"/>
</dbReference>
<evidence type="ECO:0000256" key="12">
    <source>
        <dbReference type="RuleBase" id="RU000508"/>
    </source>
</evidence>
<organism evidence="15 16">
    <name type="scientific">Ichthyophthirius multifiliis</name>
    <name type="common">White spot disease agent</name>
    <name type="synonym">Ich</name>
    <dbReference type="NCBI Taxonomy" id="5932"/>
    <lineage>
        <taxon>Eukaryota</taxon>
        <taxon>Sar</taxon>
        <taxon>Alveolata</taxon>
        <taxon>Ciliophora</taxon>
        <taxon>Intramacronucleata</taxon>
        <taxon>Oligohymenophorea</taxon>
        <taxon>Hymenostomatida</taxon>
        <taxon>Ophryoglenina</taxon>
        <taxon>Ichthyophthirius</taxon>
    </lineage>
</organism>
<evidence type="ECO:0000256" key="8">
    <source>
        <dbReference type="ARBA" id="ARBA00022842"/>
    </source>
</evidence>
<dbReference type="PANTHER" id="PTHR11556">
    <property type="entry name" value="FRUCTOSE-1,6-BISPHOSPHATASE-RELATED"/>
    <property type="match status" value="1"/>
</dbReference>
<dbReference type="GO" id="GO:0006002">
    <property type="term" value="P:fructose 6-phosphate metabolic process"/>
    <property type="evidence" value="ECO:0007669"/>
    <property type="project" value="TreeGrafter"/>
</dbReference>
<dbReference type="InterPro" id="IPR020548">
    <property type="entry name" value="Fructose_bisphosphatase_AS"/>
</dbReference>
<dbReference type="GO" id="GO:0030388">
    <property type="term" value="P:fructose 1,6-bisphosphate metabolic process"/>
    <property type="evidence" value="ECO:0007669"/>
    <property type="project" value="TreeGrafter"/>
</dbReference>
<name>G0QLG6_ICHMU</name>
<dbReference type="NCBIfam" id="NF006779">
    <property type="entry name" value="PRK09293.1-3"/>
    <property type="match status" value="1"/>
</dbReference>
<keyword evidence="8" id="KW-0460">Magnesium</keyword>
<dbReference type="FunFam" id="3.40.190.80:FF:000001">
    <property type="entry name" value="Fructose-1,6-bisphosphatase class 1"/>
    <property type="match status" value="1"/>
</dbReference>
<dbReference type="RefSeq" id="XP_004039243.1">
    <property type="nucleotide sequence ID" value="XM_004039195.1"/>
</dbReference>
<evidence type="ECO:0000313" key="15">
    <source>
        <dbReference type="EMBL" id="EGR33939.1"/>
    </source>
</evidence>
<dbReference type="Pfam" id="PF00316">
    <property type="entry name" value="FBPase"/>
    <property type="match status" value="1"/>
</dbReference>
<evidence type="ECO:0000256" key="10">
    <source>
        <dbReference type="ARBA" id="ARBA00024331"/>
    </source>
</evidence>
<evidence type="ECO:0000256" key="4">
    <source>
        <dbReference type="ARBA" id="ARBA00011881"/>
    </source>
</evidence>
<evidence type="ECO:0000256" key="11">
    <source>
        <dbReference type="ARBA" id="ARBA00032973"/>
    </source>
</evidence>
<evidence type="ECO:0000256" key="2">
    <source>
        <dbReference type="ARBA" id="ARBA00001946"/>
    </source>
</evidence>
<evidence type="ECO:0000259" key="14">
    <source>
        <dbReference type="Pfam" id="PF18913"/>
    </source>
</evidence>
<sequence>MEQLYNIDTNIFTLTRNLVYEQQQIKEASGDFTFLISSIQTACKFISSKVKKAGIAKLYGQAGIENTSGDSVKKLDVLSNEVFINSLRSSGKCCILASEEEEKHIEIDIKQQGKYVVCFDPLDGSSNIDANVSIGSIFGIWKRVSDQSEPADIEDILQSGRQIVAAGYCLYGSSTQFVISTGNGVNGYTLDPSLGEFVLTHPNIQVRPRGNIYSINEGNSLYWDDATKNYIKSIKQPSDGNSPYSLRYIGSMVADIHRTILYGGIFLYPTDKKNKQGKLRVLYETLPMAFIIEKAGGKAITGDGNVLDIKPKKIHERCGIICGSFDDVNDCEKFYLADKRQ</sequence>
<dbReference type="PRINTS" id="PR00115">
    <property type="entry name" value="F16BPHPHTASE"/>
</dbReference>
<dbReference type="GO" id="GO:0005829">
    <property type="term" value="C:cytosol"/>
    <property type="evidence" value="ECO:0007669"/>
    <property type="project" value="TreeGrafter"/>
</dbReference>
<keyword evidence="7 12" id="KW-0378">Hydrolase</keyword>
<evidence type="ECO:0000259" key="13">
    <source>
        <dbReference type="Pfam" id="PF00316"/>
    </source>
</evidence>
<dbReference type="InterPro" id="IPR028343">
    <property type="entry name" value="FBPtase"/>
</dbReference>
<comment type="subunit">
    <text evidence="4">Homotetramer.</text>
</comment>
<dbReference type="PROSITE" id="PS00124">
    <property type="entry name" value="FBPASE"/>
    <property type="match status" value="1"/>
</dbReference>
<dbReference type="GO" id="GO:0006094">
    <property type="term" value="P:gluconeogenesis"/>
    <property type="evidence" value="ECO:0007669"/>
    <property type="project" value="TreeGrafter"/>
</dbReference>
<evidence type="ECO:0000313" key="16">
    <source>
        <dbReference type="Proteomes" id="UP000008983"/>
    </source>
</evidence>
<dbReference type="GO" id="GO:0042132">
    <property type="term" value="F:fructose 1,6-bisphosphate 1-phosphatase activity"/>
    <property type="evidence" value="ECO:0007669"/>
    <property type="project" value="UniProtKB-EC"/>
</dbReference>
<dbReference type="STRING" id="857967.G0QLG6"/>
<comment type="cofactor">
    <cofactor evidence="2">
        <name>Mg(2+)</name>
        <dbReference type="ChEBI" id="CHEBI:18420"/>
    </cofactor>
</comment>
<evidence type="ECO:0000256" key="9">
    <source>
        <dbReference type="ARBA" id="ARBA00023277"/>
    </source>
</evidence>
<dbReference type="Gene3D" id="3.40.190.80">
    <property type="match status" value="1"/>
</dbReference>
<dbReference type="EMBL" id="GL983255">
    <property type="protein sequence ID" value="EGR33939.1"/>
    <property type="molecule type" value="Genomic_DNA"/>
</dbReference>
<accession>G0QLG6</accession>
<reference evidence="15 16" key="1">
    <citation type="submission" date="2011-07" db="EMBL/GenBank/DDBJ databases">
        <authorList>
            <person name="Coyne R."/>
            <person name="Brami D."/>
            <person name="Johnson J."/>
            <person name="Hostetler J."/>
            <person name="Hannick L."/>
            <person name="Clark T."/>
            <person name="Cassidy-Hanley D."/>
            <person name="Inman J."/>
        </authorList>
    </citation>
    <scope>NUCLEOTIDE SEQUENCE [LARGE SCALE GENOMIC DNA]</scope>
    <source>
        <strain evidence="15 16">G5</strain>
    </source>
</reference>
<dbReference type="CDD" id="cd00354">
    <property type="entry name" value="FBPase"/>
    <property type="match status" value="1"/>
</dbReference>
<dbReference type="OMA" id="YIPENCP"/>
<dbReference type="AlphaFoldDB" id="G0QLG6"/>
<evidence type="ECO:0000256" key="1">
    <source>
        <dbReference type="ARBA" id="ARBA00001273"/>
    </source>
</evidence>
<evidence type="ECO:0000256" key="6">
    <source>
        <dbReference type="ARBA" id="ARBA00022723"/>
    </source>
</evidence>
<dbReference type="InParanoid" id="G0QLG6"/>
<dbReference type="InterPro" id="IPR000146">
    <property type="entry name" value="FBPase_class-1"/>
</dbReference>
<dbReference type="Proteomes" id="UP000008983">
    <property type="component" value="Unassembled WGS sequence"/>
</dbReference>
<dbReference type="eggNOG" id="KOG1458">
    <property type="taxonomic scope" value="Eukaryota"/>
</dbReference>
<feature type="domain" description="Fructose-1-6-bisphosphatase class 1 C-terminal" evidence="14">
    <location>
        <begin position="207"/>
        <end position="335"/>
    </location>
</feature>
<dbReference type="GO" id="GO:0005986">
    <property type="term" value="P:sucrose biosynthetic process"/>
    <property type="evidence" value="ECO:0007669"/>
    <property type="project" value="TreeGrafter"/>
</dbReference>
<evidence type="ECO:0000256" key="5">
    <source>
        <dbReference type="ARBA" id="ARBA00013093"/>
    </source>
</evidence>
<dbReference type="GO" id="GO:0046872">
    <property type="term" value="F:metal ion binding"/>
    <property type="evidence" value="ECO:0007669"/>
    <property type="project" value="UniProtKB-KW"/>
</dbReference>
<dbReference type="FunFam" id="3.30.540.10:FF:000002">
    <property type="entry name" value="Fructose-1,6-bisphosphatase class 1"/>
    <property type="match status" value="1"/>
</dbReference>
<dbReference type="PIRSF" id="PIRSF000904">
    <property type="entry name" value="FBPtase_SBPase"/>
    <property type="match status" value="1"/>
</dbReference>
<dbReference type="HAMAP" id="MF_01855">
    <property type="entry name" value="FBPase_class1"/>
    <property type="match status" value="1"/>
</dbReference>
<dbReference type="OrthoDB" id="10256725at2759"/>
<dbReference type="Pfam" id="PF18913">
    <property type="entry name" value="FBPase_C"/>
    <property type="match status" value="1"/>
</dbReference>
<dbReference type="EC" id="3.1.3.11" evidence="5"/>
<comment type="catalytic activity">
    <reaction evidence="1">
        <text>beta-D-fructose 1,6-bisphosphate + H2O = beta-D-fructose 6-phosphate + phosphate</text>
        <dbReference type="Rhea" id="RHEA:11064"/>
        <dbReference type="ChEBI" id="CHEBI:15377"/>
        <dbReference type="ChEBI" id="CHEBI:32966"/>
        <dbReference type="ChEBI" id="CHEBI:43474"/>
        <dbReference type="ChEBI" id="CHEBI:57634"/>
        <dbReference type="EC" id="3.1.3.11"/>
    </reaction>
</comment>
<dbReference type="InterPro" id="IPR033391">
    <property type="entry name" value="FBPase_N"/>
</dbReference>
<dbReference type="Gene3D" id="3.30.540.10">
    <property type="entry name" value="Fructose-1,6-Bisphosphatase, subunit A, domain 1"/>
    <property type="match status" value="1"/>
</dbReference>
<evidence type="ECO:0000256" key="3">
    <source>
        <dbReference type="ARBA" id="ARBA00010941"/>
    </source>
</evidence>
<dbReference type="SUPFAM" id="SSF56655">
    <property type="entry name" value="Carbohydrate phosphatase"/>
    <property type="match status" value="1"/>
</dbReference>
<keyword evidence="16" id="KW-1185">Reference proteome</keyword>